<accession>A0A1H9M058</accession>
<feature type="transmembrane region" description="Helical" evidence="2">
    <location>
        <begin position="131"/>
        <end position="156"/>
    </location>
</feature>
<keyword evidence="2" id="KW-0812">Transmembrane</keyword>
<keyword evidence="2" id="KW-1133">Transmembrane helix</keyword>
<protein>
    <submittedName>
        <fullName evidence="3">Uncharacterized protein</fullName>
    </submittedName>
</protein>
<dbReference type="EMBL" id="FOFA01000009">
    <property type="protein sequence ID" value="SER17052.1"/>
    <property type="molecule type" value="Genomic_DNA"/>
</dbReference>
<feature type="transmembrane region" description="Helical" evidence="2">
    <location>
        <begin position="77"/>
        <end position="96"/>
    </location>
</feature>
<keyword evidence="4" id="KW-1185">Reference proteome</keyword>
<evidence type="ECO:0000313" key="4">
    <source>
        <dbReference type="Proteomes" id="UP000198504"/>
    </source>
</evidence>
<dbReference type="AlphaFoldDB" id="A0A1H9M058"/>
<keyword evidence="2" id="KW-0472">Membrane</keyword>
<organism evidence="3 4">
    <name type="scientific">Microlunatus flavus</name>
    <dbReference type="NCBI Taxonomy" id="1036181"/>
    <lineage>
        <taxon>Bacteria</taxon>
        <taxon>Bacillati</taxon>
        <taxon>Actinomycetota</taxon>
        <taxon>Actinomycetes</taxon>
        <taxon>Propionibacteriales</taxon>
        <taxon>Propionibacteriaceae</taxon>
        <taxon>Microlunatus</taxon>
    </lineage>
</organism>
<name>A0A1H9M058_9ACTN</name>
<feature type="transmembrane region" description="Helical" evidence="2">
    <location>
        <begin position="187"/>
        <end position="210"/>
    </location>
</feature>
<feature type="compositionally biased region" description="Polar residues" evidence="1">
    <location>
        <begin position="1"/>
        <end position="14"/>
    </location>
</feature>
<feature type="transmembrane region" description="Helical" evidence="2">
    <location>
        <begin position="102"/>
        <end position="119"/>
    </location>
</feature>
<evidence type="ECO:0000256" key="2">
    <source>
        <dbReference type="SAM" id="Phobius"/>
    </source>
</evidence>
<evidence type="ECO:0000313" key="3">
    <source>
        <dbReference type="EMBL" id="SER17052.1"/>
    </source>
</evidence>
<reference evidence="4" key="1">
    <citation type="submission" date="2016-10" db="EMBL/GenBank/DDBJ databases">
        <authorList>
            <person name="Varghese N."/>
            <person name="Submissions S."/>
        </authorList>
    </citation>
    <scope>NUCLEOTIDE SEQUENCE [LARGE SCALE GENOMIC DNA]</scope>
    <source>
        <strain evidence="4">CGMCC 4.6856</strain>
    </source>
</reference>
<dbReference type="OrthoDB" id="4981719at2"/>
<sequence>MSDTSATDRQPQTGTGPGFVSPPQPAGPVEHGGQPGPQAQPELPPQGQAVEQEHRWTPEGLVTETVPVLPPERVGKGALLSLLAIPVGVLLAAGIWKLGFVASISGLVLAAGAAVLYVRGSGGRIKKGIPVVALVVLLGIVASFFAVVAVDLYSVFPQLDPSISETYAGRGSFVAENLFYGPVLREYVSTGVMLALFAALGAFGTILRLVRANAALQR</sequence>
<dbReference type="RefSeq" id="WP_091184944.1">
    <property type="nucleotide sequence ID" value="NZ_FOFA01000009.1"/>
</dbReference>
<proteinExistence type="predicted"/>
<evidence type="ECO:0000256" key="1">
    <source>
        <dbReference type="SAM" id="MobiDB-lite"/>
    </source>
</evidence>
<feature type="region of interest" description="Disordered" evidence="1">
    <location>
        <begin position="1"/>
        <end position="52"/>
    </location>
</feature>
<gene>
    <name evidence="3" type="ORF">SAMN05421756_109197</name>
</gene>
<dbReference type="Proteomes" id="UP000198504">
    <property type="component" value="Unassembled WGS sequence"/>
</dbReference>